<evidence type="ECO:0000259" key="3">
    <source>
        <dbReference type="PROSITE" id="PS50021"/>
    </source>
</evidence>
<dbReference type="EMBL" id="GL349476">
    <property type="protein sequence ID" value="KNC52820.1"/>
    <property type="molecule type" value="Genomic_DNA"/>
</dbReference>
<feature type="compositionally biased region" description="Basic residues" evidence="2">
    <location>
        <begin position="1042"/>
        <end position="1057"/>
    </location>
</feature>
<feature type="region of interest" description="Disordered" evidence="2">
    <location>
        <begin position="1033"/>
        <end position="1057"/>
    </location>
</feature>
<dbReference type="PANTHER" id="PTHR43081">
    <property type="entry name" value="ADENYLATE CYCLASE, TERMINAL-DIFFERENTIATION SPECIFIC-RELATED"/>
    <property type="match status" value="1"/>
</dbReference>
<feature type="compositionally biased region" description="Low complexity" evidence="2">
    <location>
        <begin position="1399"/>
        <end position="1415"/>
    </location>
</feature>
<keyword evidence="1" id="KW-0175">Coiled coil</keyword>
<dbReference type="PANTHER" id="PTHR43081:SF1">
    <property type="entry name" value="ADENYLATE CYCLASE, TERMINAL-DIFFERENTIATION SPECIFIC"/>
    <property type="match status" value="1"/>
</dbReference>
<evidence type="ECO:0000313" key="5">
    <source>
        <dbReference type="EMBL" id="KNC52820.1"/>
    </source>
</evidence>
<sequence length="1415" mass="153833">MEGDTVGACARVGNLSSDFSDSLALAHLINVVFELDVFNAYHGGGVVLARPLNPTDVLYNARILLDVLKARELKVMCHAMDIEAGDRERIVWLILQIAQYYYAHNMGVIFPALLADPAESPATLKIESVALHGLSNELLTRLDECPRDKRPRGIHVPSIRNFANGWEEPVTLLSLMWALAPDAFDIPAILSLDNPKEQFRAILNTAYGADVCLSRFLVAEDFDKVEEVSLAMFAAEMCLKARRDPRFRIFVPGGAKSGEGAAGSESATAKASLEEYVVTLQMEVESLRDRVQQLQANEAALQVEIYDTSARVAPLSSQLEEQEALILQLREQLAQERSRLVLVEKRKAEVLARAQEAVTRSKAERDAADARFKRALDASQELSKKFKRMKLQMELRAKQQEESTRANQGVVPPGSTAFNSPEYEKMRDQLADSMDPAVVGPNPVVIMFTDIQGSTSLWERDAEAMAKALTVHNNVFRAFLPRMRGYEVKTEGDAFMVAFESPIDAIVCALTLQKELMRCEWPPSILDSPTTSEVRDRFGNIIWRGLRVRMALHYGTPELRMDPLTGRMDYFGPMVNRAARVEGVAKGGQVVVSEPFYHHVKDLLPTMRGSAPPDAKYLGEFTFKGIAESMKCYEIRDPMLKERVFLDNKKKAPPKPPGAADAPGEGGEAGTSDAAVEQSAIKDAAASLDDEVRALEKENAALMDELRDIGKNIDESEAHAAQLASELEAADRGFDELSADQGRARLDMLVAKFHELEKTVKGLSDKVVPAMSTSDHLSEQLGAVLSRVHMLQSQAVFTSGVSQKSVTAASELMQTFLESKEEAIEASKAALARKTSQVDKLKKRVRQLLRDVAYLKAVNSGTVARRASESGIRSGSPKGSPSGSPGGRRMSTSSGPGRRRGERRLSIGSAMQLPRTINEYPAHSPRSSTPILGHTPRSISAGASPQTSPQPSPRASSRTSAGSIHDGTKPFLGREGRTGGGKAGPKATQKVSRTPKRKDGRPRARNANRVDEKALRERERKRIRVRERRRLEGEGKSEVGHGRGRGRGREVRKRRRPHHVTPIPAIGRQFSNEIAPELTTSPLLASAAEPGAIPRRRRVRVKKQSTSTADDRHPLARSVTKSASMTSSVELPTPNIMVTIEGVGSTSPGRPSGGSLSSSDMYSDYYQYSDEGKEAAADKVHRRRRRKLRRRKKRRKYVAAVGDMPDVQIEPYSGTFNSMPDSRLSATTSEQMASDMVASLGNEFENTEPSSPDQGTMSKACSESGLTSSSSSASSSVSSSASLSSSATRSDTSFHARAMDSPQIIIEPGSMASDSSLVFRTPAAATSAGTGSDSCSCSSDGHGWSQDESCSSDGSVRVTRGAISSDKSTPNSPPASSISSIQGPGFLDMDDFDSDDFDVSCSVDSSGSDSSIDIE</sequence>
<feature type="region of interest" description="Disordered" evidence="2">
    <location>
        <begin position="648"/>
        <end position="675"/>
    </location>
</feature>
<gene>
    <name evidence="5" type="ORF">AMSG_08960</name>
</gene>
<dbReference type="RefSeq" id="XP_013754926.1">
    <property type="nucleotide sequence ID" value="XM_013899472.1"/>
</dbReference>
<keyword evidence="6" id="KW-1185">Reference proteome</keyword>
<feature type="compositionally biased region" description="Polar residues" evidence="2">
    <location>
        <begin position="1214"/>
        <end position="1232"/>
    </location>
</feature>
<accession>A0A0L0DKR1</accession>
<feature type="compositionally biased region" description="Basic residues" evidence="2">
    <location>
        <begin position="1180"/>
        <end position="1197"/>
    </location>
</feature>
<dbReference type="PROSITE" id="PS50021">
    <property type="entry name" value="CH"/>
    <property type="match status" value="1"/>
</dbReference>
<dbReference type="STRING" id="461836.A0A0L0DKR1"/>
<dbReference type="GO" id="GO:0009190">
    <property type="term" value="P:cyclic nucleotide biosynthetic process"/>
    <property type="evidence" value="ECO:0007669"/>
    <property type="project" value="InterPro"/>
</dbReference>
<dbReference type="InterPro" id="IPR050697">
    <property type="entry name" value="Adenylyl/Guanylyl_Cyclase_3/4"/>
</dbReference>
<feature type="compositionally biased region" description="Low complexity" evidence="2">
    <location>
        <begin position="1262"/>
        <end position="1291"/>
    </location>
</feature>
<feature type="region of interest" description="Disordered" evidence="2">
    <location>
        <begin position="1097"/>
        <end position="1128"/>
    </location>
</feature>
<protein>
    <recommendedName>
        <fullName evidence="7">Guanylate cyclase domain-containing protein</fullName>
    </recommendedName>
</protein>
<dbReference type="Gene3D" id="1.10.418.10">
    <property type="entry name" value="Calponin-like domain"/>
    <property type="match status" value="1"/>
</dbReference>
<dbReference type="CDD" id="cd07302">
    <property type="entry name" value="CHD"/>
    <property type="match status" value="1"/>
</dbReference>
<dbReference type="eggNOG" id="KOG0618">
    <property type="taxonomic scope" value="Eukaryota"/>
</dbReference>
<feature type="compositionally biased region" description="Acidic residues" evidence="2">
    <location>
        <begin position="1388"/>
        <end position="1398"/>
    </location>
</feature>
<dbReference type="InterPro" id="IPR036872">
    <property type="entry name" value="CH_dom_sf"/>
</dbReference>
<dbReference type="Pfam" id="PF00211">
    <property type="entry name" value="Guanylate_cyc"/>
    <property type="match status" value="1"/>
</dbReference>
<dbReference type="GO" id="GO:0035556">
    <property type="term" value="P:intracellular signal transduction"/>
    <property type="evidence" value="ECO:0007669"/>
    <property type="project" value="InterPro"/>
</dbReference>
<dbReference type="GeneID" id="25567534"/>
<dbReference type="PROSITE" id="PS50125">
    <property type="entry name" value="GUANYLATE_CYCLASE_2"/>
    <property type="match status" value="1"/>
</dbReference>
<feature type="region of interest" description="Disordered" evidence="2">
    <location>
        <begin position="399"/>
        <end position="420"/>
    </location>
</feature>
<feature type="coiled-coil region" evidence="1">
    <location>
        <begin position="817"/>
        <end position="851"/>
    </location>
</feature>
<name>A0A0L0DKR1_THETB</name>
<dbReference type="SUPFAM" id="SSF47576">
    <property type="entry name" value="Calponin-homology domain, CH-domain"/>
    <property type="match status" value="1"/>
</dbReference>
<feature type="region of interest" description="Disordered" evidence="2">
    <location>
        <begin position="863"/>
        <end position="1016"/>
    </location>
</feature>
<feature type="domain" description="Guanylate cyclase" evidence="4">
    <location>
        <begin position="445"/>
        <end position="582"/>
    </location>
</feature>
<feature type="region of interest" description="Disordered" evidence="2">
    <location>
        <begin position="1326"/>
        <end position="1415"/>
    </location>
</feature>
<evidence type="ECO:0000256" key="2">
    <source>
        <dbReference type="SAM" id="MobiDB-lite"/>
    </source>
</evidence>
<dbReference type="InterPro" id="IPR029787">
    <property type="entry name" value="Nucleotide_cyclase"/>
</dbReference>
<feature type="coiled-coil region" evidence="1">
    <location>
        <begin position="678"/>
        <end position="712"/>
    </location>
</feature>
<evidence type="ECO:0008006" key="7">
    <source>
        <dbReference type="Google" id="ProtNLM"/>
    </source>
</evidence>
<feature type="domain" description="Calponin-homology (CH)" evidence="3">
    <location>
        <begin position="1"/>
        <end position="102"/>
    </location>
</feature>
<feature type="compositionally biased region" description="Basic residues" evidence="2">
    <location>
        <begin position="993"/>
        <end position="1006"/>
    </location>
</feature>
<feature type="compositionally biased region" description="Low complexity" evidence="2">
    <location>
        <begin position="1368"/>
        <end position="1380"/>
    </location>
</feature>
<feature type="compositionally biased region" description="Basic and acidic residues" evidence="2">
    <location>
        <begin position="966"/>
        <end position="977"/>
    </location>
</feature>
<dbReference type="Gene3D" id="3.30.70.1230">
    <property type="entry name" value="Nucleotide cyclase"/>
    <property type="match status" value="1"/>
</dbReference>
<dbReference type="SMART" id="SM00044">
    <property type="entry name" value="CYCc"/>
    <property type="match status" value="1"/>
</dbReference>
<proteinExistence type="predicted"/>
<feature type="region of interest" description="Disordered" evidence="2">
    <location>
        <begin position="1173"/>
        <end position="1295"/>
    </location>
</feature>
<feature type="compositionally biased region" description="Polar residues" evidence="2">
    <location>
        <begin position="1247"/>
        <end position="1261"/>
    </location>
</feature>
<feature type="compositionally biased region" description="Polar residues" evidence="2">
    <location>
        <begin position="937"/>
        <end position="962"/>
    </location>
</feature>
<dbReference type="OrthoDB" id="2021138at2759"/>
<feature type="coiled-coil region" evidence="1">
    <location>
        <begin position="270"/>
        <end position="371"/>
    </location>
</feature>
<feature type="compositionally biased region" description="Low complexity" evidence="2">
    <location>
        <begin position="1326"/>
        <end position="1340"/>
    </location>
</feature>
<dbReference type="SUPFAM" id="SSF55073">
    <property type="entry name" value="Nucleotide cyclase"/>
    <property type="match status" value="1"/>
</dbReference>
<organism evidence="5 6">
    <name type="scientific">Thecamonas trahens ATCC 50062</name>
    <dbReference type="NCBI Taxonomy" id="461836"/>
    <lineage>
        <taxon>Eukaryota</taxon>
        <taxon>Apusozoa</taxon>
        <taxon>Apusomonadida</taxon>
        <taxon>Apusomonadidae</taxon>
        <taxon>Thecamonas</taxon>
    </lineage>
</organism>
<evidence type="ECO:0000259" key="4">
    <source>
        <dbReference type="PROSITE" id="PS50125"/>
    </source>
</evidence>
<evidence type="ECO:0000313" key="6">
    <source>
        <dbReference type="Proteomes" id="UP000054408"/>
    </source>
</evidence>
<evidence type="ECO:0000256" key="1">
    <source>
        <dbReference type="SAM" id="Coils"/>
    </source>
</evidence>
<dbReference type="InterPro" id="IPR001054">
    <property type="entry name" value="A/G_cyclase"/>
</dbReference>
<feature type="compositionally biased region" description="Polar residues" evidence="2">
    <location>
        <begin position="1119"/>
        <end position="1128"/>
    </location>
</feature>
<feature type="compositionally biased region" description="Low complexity" evidence="2">
    <location>
        <begin position="870"/>
        <end position="896"/>
    </location>
</feature>
<reference evidence="5 6" key="1">
    <citation type="submission" date="2010-05" db="EMBL/GenBank/DDBJ databases">
        <title>The Genome Sequence of Thecamonas trahens ATCC 50062.</title>
        <authorList>
            <consortium name="The Broad Institute Genome Sequencing Platform"/>
            <person name="Russ C."/>
            <person name="Cuomo C."/>
            <person name="Shea T."/>
            <person name="Young S.K."/>
            <person name="Zeng Q."/>
            <person name="Koehrsen M."/>
            <person name="Haas B."/>
            <person name="Borodovsky M."/>
            <person name="Guigo R."/>
            <person name="Alvarado L."/>
            <person name="Berlin A."/>
            <person name="Bochicchio J."/>
            <person name="Borenstein D."/>
            <person name="Chapman S."/>
            <person name="Chen Z."/>
            <person name="Freedman E."/>
            <person name="Gellesch M."/>
            <person name="Goldberg J."/>
            <person name="Griggs A."/>
            <person name="Gujja S."/>
            <person name="Heilman E."/>
            <person name="Heiman D."/>
            <person name="Hepburn T."/>
            <person name="Howarth C."/>
            <person name="Jen D."/>
            <person name="Larson L."/>
            <person name="Mehta T."/>
            <person name="Park D."/>
            <person name="Pearson M."/>
            <person name="Roberts A."/>
            <person name="Saif S."/>
            <person name="Shenoy N."/>
            <person name="Sisk P."/>
            <person name="Stolte C."/>
            <person name="Sykes S."/>
            <person name="Thomson T."/>
            <person name="Walk T."/>
            <person name="White J."/>
            <person name="Yandava C."/>
            <person name="Burger G."/>
            <person name="Gray M.W."/>
            <person name="Holland P.W.H."/>
            <person name="King N."/>
            <person name="Lang F.B.F."/>
            <person name="Roger A.J."/>
            <person name="Ruiz-Trillo I."/>
            <person name="Lander E."/>
            <person name="Nusbaum C."/>
        </authorList>
    </citation>
    <scope>NUCLEOTIDE SEQUENCE [LARGE SCALE GENOMIC DNA]</scope>
    <source>
        <strain evidence="5 6">ATCC 50062</strain>
    </source>
</reference>
<dbReference type="InterPro" id="IPR001715">
    <property type="entry name" value="CH_dom"/>
</dbReference>
<dbReference type="Proteomes" id="UP000054408">
    <property type="component" value="Unassembled WGS sequence"/>
</dbReference>